<gene>
    <name evidence="1" type="ORF">RIMI_LOCUS15233144</name>
</gene>
<dbReference type="Proteomes" id="UP001176940">
    <property type="component" value="Unassembled WGS sequence"/>
</dbReference>
<reference evidence="1" key="1">
    <citation type="submission" date="2023-07" db="EMBL/GenBank/DDBJ databases">
        <authorList>
            <person name="Stuckert A."/>
        </authorList>
    </citation>
    <scope>NUCLEOTIDE SEQUENCE</scope>
</reference>
<evidence type="ECO:0000313" key="1">
    <source>
        <dbReference type="EMBL" id="CAJ0955716.1"/>
    </source>
</evidence>
<comment type="caution">
    <text evidence="1">The sequence shown here is derived from an EMBL/GenBank/DDBJ whole genome shotgun (WGS) entry which is preliminary data.</text>
</comment>
<dbReference type="InterPro" id="IPR050934">
    <property type="entry name" value="ITIH"/>
</dbReference>
<dbReference type="PANTHER" id="PTHR10338:SF119">
    <property type="entry name" value="INTER-ALPHA-TRYPSIN INHIBITOR HEAVY CHAIN H4"/>
    <property type="match status" value="1"/>
</dbReference>
<protein>
    <submittedName>
        <fullName evidence="1">Uncharacterized protein</fullName>
    </submittedName>
</protein>
<organism evidence="1 2">
    <name type="scientific">Ranitomeya imitator</name>
    <name type="common">mimic poison frog</name>
    <dbReference type="NCBI Taxonomy" id="111125"/>
    <lineage>
        <taxon>Eukaryota</taxon>
        <taxon>Metazoa</taxon>
        <taxon>Chordata</taxon>
        <taxon>Craniata</taxon>
        <taxon>Vertebrata</taxon>
        <taxon>Euteleostomi</taxon>
        <taxon>Amphibia</taxon>
        <taxon>Batrachia</taxon>
        <taxon>Anura</taxon>
        <taxon>Neobatrachia</taxon>
        <taxon>Hyloidea</taxon>
        <taxon>Dendrobatidae</taxon>
        <taxon>Dendrobatinae</taxon>
        <taxon>Ranitomeya</taxon>
    </lineage>
</organism>
<dbReference type="PANTHER" id="PTHR10338">
    <property type="entry name" value="INTER-ALPHA-TRYPSIN INHIBITOR HEAVY CHAIN FAMILY MEMBER"/>
    <property type="match status" value="1"/>
</dbReference>
<sequence length="145" mass="16341">MENFKISVNVGARATAIFTLTYEELLKRNQGAYQLQMKVKPKQLVENFQVIVDILEPQGISFVNADGAFMTNELLDAVLVDHSGTRAHVEFKPTLEQQRKCPSCSETLLDGDFIVQYDVNREKSAGNIQVTTKRERRAGADRHKA</sequence>
<accession>A0ABN9M0F9</accession>
<name>A0ABN9M0F9_9NEOB</name>
<keyword evidence="2" id="KW-1185">Reference proteome</keyword>
<dbReference type="EMBL" id="CAUEEQ010040650">
    <property type="protein sequence ID" value="CAJ0955716.1"/>
    <property type="molecule type" value="Genomic_DNA"/>
</dbReference>
<proteinExistence type="predicted"/>
<evidence type="ECO:0000313" key="2">
    <source>
        <dbReference type="Proteomes" id="UP001176940"/>
    </source>
</evidence>